<dbReference type="SUPFAM" id="SSF57440">
    <property type="entry name" value="Kringle-like"/>
    <property type="match status" value="1"/>
</dbReference>
<feature type="domain" description="Kringle" evidence="11">
    <location>
        <begin position="679"/>
        <end position="757"/>
    </location>
</feature>
<dbReference type="SUPFAM" id="SSF82895">
    <property type="entry name" value="TSP-1 type 1 repeat"/>
    <property type="match status" value="4"/>
</dbReference>
<dbReference type="PROSITE" id="PS50092">
    <property type="entry name" value="TSP1"/>
    <property type="match status" value="4"/>
</dbReference>
<proteinExistence type="predicted"/>
<evidence type="ECO:0000256" key="6">
    <source>
        <dbReference type="ARBA" id="ARBA00023157"/>
    </source>
</evidence>
<feature type="disulfide bond" evidence="9">
    <location>
        <begin position="443"/>
        <end position="453"/>
    </location>
</feature>
<gene>
    <name evidence="13" type="ORF">BRAFLDRAFT_68917</name>
</gene>
<dbReference type="PROSITE" id="PS00021">
    <property type="entry name" value="KRINGLE_1"/>
    <property type="match status" value="1"/>
</dbReference>
<dbReference type="InterPro" id="IPR036772">
    <property type="entry name" value="SRCR-like_dom_sf"/>
</dbReference>
<protein>
    <recommendedName>
        <fullName evidence="14">Neurotrypsin</fullName>
    </recommendedName>
</protein>
<feature type="disulfide bond" evidence="9">
    <location>
        <begin position="595"/>
        <end position="659"/>
    </location>
</feature>
<feature type="disulfide bond" evidence="9">
    <location>
        <begin position="340"/>
        <end position="350"/>
    </location>
</feature>
<feature type="disulfide bond" evidence="8">
    <location>
        <begin position="680"/>
        <end position="757"/>
    </location>
</feature>
<dbReference type="PRINTS" id="PR00258">
    <property type="entry name" value="SPERACTRCPTR"/>
</dbReference>
<evidence type="ECO:0000256" key="1">
    <source>
        <dbReference type="ARBA" id="ARBA00004613"/>
    </source>
</evidence>
<evidence type="ECO:0000256" key="10">
    <source>
        <dbReference type="SAM" id="MobiDB-lite"/>
    </source>
</evidence>
<name>C3ZFW7_BRAFL</name>
<dbReference type="Pfam" id="PF00051">
    <property type="entry name" value="Kringle"/>
    <property type="match status" value="1"/>
</dbReference>
<dbReference type="PROSITE" id="PS00420">
    <property type="entry name" value="SRCR_1"/>
    <property type="match status" value="4"/>
</dbReference>
<evidence type="ECO:0000256" key="5">
    <source>
        <dbReference type="ARBA" id="ARBA00022737"/>
    </source>
</evidence>
<feature type="disulfide bond" evidence="8">
    <location>
        <begin position="701"/>
        <end position="740"/>
    </location>
</feature>
<dbReference type="Pfam" id="PF00090">
    <property type="entry name" value="TSP_1"/>
    <property type="match status" value="4"/>
</dbReference>
<feature type="disulfide bond" evidence="8">
    <location>
        <begin position="729"/>
        <end position="752"/>
    </location>
</feature>
<keyword evidence="7" id="KW-0325">Glycoprotein</keyword>
<dbReference type="eggNOG" id="ENOG502QQ5W">
    <property type="taxonomic scope" value="Eukaryota"/>
</dbReference>
<dbReference type="Gene3D" id="2.40.20.10">
    <property type="entry name" value="Plasminogen Kringle 4"/>
    <property type="match status" value="1"/>
</dbReference>
<dbReference type="SMART" id="SM00202">
    <property type="entry name" value="SR"/>
    <property type="match status" value="5"/>
</dbReference>
<feature type="disulfide bond" evidence="9">
    <location>
        <begin position="399"/>
        <end position="463"/>
    </location>
</feature>
<feature type="domain" description="SRCR" evidence="12">
    <location>
        <begin position="467"/>
        <end position="567"/>
    </location>
</feature>
<dbReference type="CDD" id="cd00108">
    <property type="entry name" value="KR"/>
    <property type="match status" value="1"/>
</dbReference>
<dbReference type="PANTHER" id="PTHR48071:SF18">
    <property type="entry name" value="DELETED IN MALIGNANT BRAIN TUMORS 1 PROTEIN-RELATED"/>
    <property type="match status" value="1"/>
</dbReference>
<reference evidence="13" key="1">
    <citation type="journal article" date="2008" name="Nature">
        <title>The amphioxus genome and the evolution of the chordate karyotype.</title>
        <authorList>
            <consortium name="US DOE Joint Genome Institute (JGI-PGF)"/>
            <person name="Putnam N.H."/>
            <person name="Butts T."/>
            <person name="Ferrier D.E.K."/>
            <person name="Furlong R.F."/>
            <person name="Hellsten U."/>
            <person name="Kawashima T."/>
            <person name="Robinson-Rechavi M."/>
            <person name="Shoguchi E."/>
            <person name="Terry A."/>
            <person name="Yu J.-K."/>
            <person name="Benito-Gutierrez E.L."/>
            <person name="Dubchak I."/>
            <person name="Garcia-Fernandez J."/>
            <person name="Gibson-Brown J.J."/>
            <person name="Grigoriev I.V."/>
            <person name="Horton A.C."/>
            <person name="de Jong P.J."/>
            <person name="Jurka J."/>
            <person name="Kapitonov V.V."/>
            <person name="Kohara Y."/>
            <person name="Kuroki Y."/>
            <person name="Lindquist E."/>
            <person name="Lucas S."/>
            <person name="Osoegawa K."/>
            <person name="Pennacchio L.A."/>
            <person name="Salamov A.A."/>
            <person name="Satou Y."/>
            <person name="Sauka-Spengler T."/>
            <person name="Schmutz J."/>
            <person name="Shin-I T."/>
            <person name="Toyoda A."/>
            <person name="Bronner-Fraser M."/>
            <person name="Fujiyama A."/>
            <person name="Holland L.Z."/>
            <person name="Holland P.W.H."/>
            <person name="Satoh N."/>
            <person name="Rokhsar D.S."/>
        </authorList>
    </citation>
    <scope>NUCLEOTIDE SEQUENCE [LARGE SCALE GENOMIC DNA]</scope>
    <source>
        <strain evidence="13">S238N-H82</strain>
        <tissue evidence="13">Testes</tissue>
    </source>
</reference>
<feature type="domain" description="SRCR" evidence="12">
    <location>
        <begin position="271"/>
        <end position="371"/>
    </location>
</feature>
<dbReference type="Pfam" id="PF00530">
    <property type="entry name" value="SRCR"/>
    <property type="match status" value="5"/>
</dbReference>
<sequence length="971" mass="103952">MKVRRITQIRVKIDRITFGMANTSLSLQSMANTGFPRVIPVSTTQTTQTVDGGWSDWSPWSACSVTCGVGTQTRDRSCTNPAPEHGGAECDGDTQETQECDSGVSCPVDGDWSDWGPWSDCSMTCGVGTQTRDRSCTNPAPANGGAECDGDAEETQECDPGVSCRGIRLVGGQSSIRGGRVEVYHDGQLGTVCDDGFDINDAHVVCRQLGYLIAAEARSQAAFGAGTGPIWLDNLACGGSETNIGDCSHNGWGTHNCGHSEDAGVVCTDDMRLVGGRSSSEGRVEVYHGGQWGTVCDDDFDLNDAHVVCRRLGYEGAAEARSQADFGAGSDPIWLDNLACEGSETTIGDCSHNGWGSHNCQHNEDAGVVCQKCIRLVGGSSSMEGRVEVYHDGRWGTVCDDSFDMTDAHVVCRELGYGGAAEVRGSAAFGEGSDLIWLDDLACGGSETNVEYCRHSGWGSHNCGHTIRLVGGSSSNEGRVEVYDNGQWGTVCDDEFDMNDAQVVCRQLGYGGADDARSDAAFGAGSDPIWLDNLACGGSESSIEYCRHNGWGTHNCGHNEDAGVVCSVGLRLVGGSSSSEGRVEVYYDGQWGTVCDDEFDFFDAIVICRQMGYVMAVETRSDAAFGAGSGQIWLDNLACGGSETNIAHCSHNGWGSHNCGHSEDAGVVCFDDQPGQAEDCQEGNGASYRGTISVTASGRTCQRWDSQFPHIHVKTPANHPSSGLEHNYCRNPDGEHGIWCYTTDLFKRYEYCDVPFCGTGKVERFVLMMLQLRLTCTVVAIMALGVHWEYSVGALNKTRLNNIARRITQVRVKIDKINLKVANTSLSLQSMANKGFPRVIPVNVTQTLYGGWSDWSPWFACSVTCGVGTQTRDRSCTNPAPAHDGLECDGDAEETQVCDLGVSCPVDGSWSDWSPWSDCSVTCGIGTQTRDRSCTNPAPEHGGAECDGDAEETQECDPGVSRRVAKQISHP</sequence>
<dbReference type="PANTHER" id="PTHR48071">
    <property type="entry name" value="SRCR DOMAIN-CONTAINING PROTEIN"/>
    <property type="match status" value="1"/>
</dbReference>
<feature type="disulfide bond" evidence="9">
    <location>
        <begin position="639"/>
        <end position="649"/>
    </location>
</feature>
<evidence type="ECO:0008006" key="14">
    <source>
        <dbReference type="Google" id="ProtNLM"/>
    </source>
</evidence>
<dbReference type="PROSITE" id="PS50287">
    <property type="entry name" value="SRCR_2"/>
    <property type="match status" value="5"/>
</dbReference>
<dbReference type="InParanoid" id="C3ZFW7"/>
<keyword evidence="6 9" id="KW-1015">Disulfide bond</keyword>
<feature type="disulfide bond" evidence="9">
    <location>
        <begin position="206"/>
        <end position="267"/>
    </location>
</feature>
<keyword evidence="4" id="KW-0732">Signal</keyword>
<dbReference type="SMART" id="SM00130">
    <property type="entry name" value="KR"/>
    <property type="match status" value="1"/>
</dbReference>
<keyword evidence="5" id="KW-0677">Repeat</keyword>
<feature type="disulfide bond" evidence="9">
    <location>
        <begin position="608"/>
        <end position="669"/>
    </location>
</feature>
<dbReference type="AlphaFoldDB" id="C3ZFW7"/>
<dbReference type="GO" id="GO:0016020">
    <property type="term" value="C:membrane"/>
    <property type="evidence" value="ECO:0007669"/>
    <property type="project" value="InterPro"/>
</dbReference>
<dbReference type="PRINTS" id="PR00018">
    <property type="entry name" value="KRINGLE"/>
</dbReference>
<dbReference type="PROSITE" id="PS50070">
    <property type="entry name" value="KRINGLE_2"/>
    <property type="match status" value="1"/>
</dbReference>
<evidence type="ECO:0000256" key="8">
    <source>
        <dbReference type="PROSITE-ProRule" id="PRU00121"/>
    </source>
</evidence>
<feature type="domain" description="SRCR" evidence="12">
    <location>
        <begin position="570"/>
        <end position="670"/>
    </location>
</feature>
<comment type="caution">
    <text evidence="9">Lacks conserved residue(s) required for the propagation of feature annotation.</text>
</comment>
<organism>
    <name type="scientific">Branchiostoma floridae</name>
    <name type="common">Florida lancelet</name>
    <name type="synonym">Amphioxus</name>
    <dbReference type="NCBI Taxonomy" id="7739"/>
    <lineage>
        <taxon>Eukaryota</taxon>
        <taxon>Metazoa</taxon>
        <taxon>Chordata</taxon>
        <taxon>Cephalochordata</taxon>
        <taxon>Leptocardii</taxon>
        <taxon>Amphioxiformes</taxon>
        <taxon>Branchiostomatidae</taxon>
        <taxon>Branchiostoma</taxon>
    </lineage>
</organism>
<evidence type="ECO:0000256" key="9">
    <source>
        <dbReference type="PROSITE-ProRule" id="PRU00196"/>
    </source>
</evidence>
<feature type="domain" description="SRCR" evidence="12">
    <location>
        <begin position="167"/>
        <end position="268"/>
    </location>
</feature>
<evidence type="ECO:0000313" key="13">
    <source>
        <dbReference type="EMBL" id="EEN48605.1"/>
    </source>
</evidence>
<dbReference type="EMBL" id="GG666615">
    <property type="protein sequence ID" value="EEN48605.1"/>
    <property type="molecule type" value="Genomic_DNA"/>
</dbReference>
<dbReference type="InterPro" id="IPR036383">
    <property type="entry name" value="TSP1_rpt_sf"/>
</dbReference>
<dbReference type="Gene3D" id="2.20.100.10">
    <property type="entry name" value="Thrombospondin type-1 (TSP1) repeat"/>
    <property type="match status" value="4"/>
</dbReference>
<accession>C3ZFW7</accession>
<evidence type="ECO:0000256" key="3">
    <source>
        <dbReference type="ARBA" id="ARBA00022572"/>
    </source>
</evidence>
<dbReference type="InterPro" id="IPR038178">
    <property type="entry name" value="Kringle_sf"/>
</dbReference>
<feature type="disulfide bond" evidence="9">
    <location>
        <begin position="193"/>
        <end position="257"/>
    </location>
</feature>
<dbReference type="InterPro" id="IPR018056">
    <property type="entry name" value="Kringle_CS"/>
</dbReference>
<keyword evidence="3 8" id="KW-0420">Kringle</keyword>
<feature type="region of interest" description="Disordered" evidence="10">
    <location>
        <begin position="930"/>
        <end position="971"/>
    </location>
</feature>
<evidence type="ECO:0000256" key="2">
    <source>
        <dbReference type="ARBA" id="ARBA00022525"/>
    </source>
</evidence>
<dbReference type="FunFam" id="2.40.20.10:FF:000033">
    <property type="entry name" value="Uncharacterized protein"/>
    <property type="match status" value="1"/>
</dbReference>
<evidence type="ECO:0000259" key="11">
    <source>
        <dbReference type="PROSITE" id="PS50070"/>
    </source>
</evidence>
<dbReference type="SUPFAM" id="SSF56487">
    <property type="entry name" value="SRCR-like"/>
    <property type="match status" value="5"/>
</dbReference>
<dbReference type="SMART" id="SM00209">
    <property type="entry name" value="TSP1"/>
    <property type="match status" value="4"/>
</dbReference>
<dbReference type="InterPro" id="IPR013806">
    <property type="entry name" value="Kringle-like"/>
</dbReference>
<evidence type="ECO:0000259" key="12">
    <source>
        <dbReference type="PROSITE" id="PS50287"/>
    </source>
</evidence>
<feature type="domain" description="SRCR" evidence="12">
    <location>
        <begin position="374"/>
        <end position="465"/>
    </location>
</feature>
<feature type="disulfide bond" evidence="9">
    <location>
        <begin position="309"/>
        <end position="370"/>
    </location>
</feature>
<feature type="compositionally biased region" description="Acidic residues" evidence="10">
    <location>
        <begin position="946"/>
        <end position="955"/>
    </location>
</feature>
<comment type="subcellular location">
    <subcellularLocation>
        <location evidence="1">Secreted</location>
    </subcellularLocation>
</comment>
<feature type="disulfide bond" evidence="9">
    <location>
        <begin position="505"/>
        <end position="566"/>
    </location>
</feature>
<dbReference type="FunFam" id="2.20.100.10:FF:000007">
    <property type="entry name" value="Thrombospondin 1"/>
    <property type="match status" value="4"/>
</dbReference>
<dbReference type="InterPro" id="IPR000001">
    <property type="entry name" value="Kringle"/>
</dbReference>
<keyword evidence="2" id="KW-0964">Secreted</keyword>
<evidence type="ECO:0000256" key="4">
    <source>
        <dbReference type="ARBA" id="ARBA00022729"/>
    </source>
</evidence>
<feature type="disulfide bond" evidence="9">
    <location>
        <begin position="536"/>
        <end position="546"/>
    </location>
</feature>
<dbReference type="PRINTS" id="PR01705">
    <property type="entry name" value="TSP1REPEAT"/>
</dbReference>
<feature type="disulfide bond" evidence="9">
    <location>
        <begin position="237"/>
        <end position="247"/>
    </location>
</feature>
<dbReference type="InterPro" id="IPR000884">
    <property type="entry name" value="TSP1_rpt"/>
</dbReference>
<dbReference type="InterPro" id="IPR001190">
    <property type="entry name" value="SRCR"/>
</dbReference>
<feature type="disulfide bond" evidence="9">
    <location>
        <begin position="492"/>
        <end position="556"/>
    </location>
</feature>
<feature type="disulfide bond" evidence="9">
    <location>
        <begin position="296"/>
        <end position="360"/>
    </location>
</feature>
<feature type="region of interest" description="Disordered" evidence="10">
    <location>
        <begin position="74"/>
        <end position="96"/>
    </location>
</feature>
<evidence type="ECO:0000256" key="7">
    <source>
        <dbReference type="ARBA" id="ARBA00023180"/>
    </source>
</evidence>
<dbReference type="Gene3D" id="3.10.250.10">
    <property type="entry name" value="SRCR-like domain"/>
    <property type="match status" value="5"/>
</dbReference>
<dbReference type="GO" id="GO:0005576">
    <property type="term" value="C:extracellular region"/>
    <property type="evidence" value="ECO:0007669"/>
    <property type="project" value="UniProtKB-SubCell"/>
</dbReference>
<dbReference type="FunFam" id="3.10.250.10:FF:000006">
    <property type="entry name" value="neurotrypsin isoform X2"/>
    <property type="match status" value="5"/>
</dbReference>